<sequence length="243" mass="26679">MTRLPPRLLIAVTLPLTAGSGIAAESLPIGATSVAPLFDGRCDQEEWRPATVIDLPAGVSLRFMHDRHSLFVCAEGKAQDHTVIDIYIEDAATGRLHNLHASAQLGERVFNGDSWSESEFWNNRDWGGFWVPYAGQEETDSGPRTQFLKGSHREIQILRRRFAGESWNLMVVIGAVFREDGSAVRLSFPDDGVATDASTWRRIAFSNRGHVAAQIGAKHRSVAQLSLPGGEDSYGDTAPRPSR</sequence>
<dbReference type="RefSeq" id="WP_248205686.1">
    <property type="nucleotide sequence ID" value="NZ_JALNMH010000003.1"/>
</dbReference>
<keyword evidence="3" id="KW-1185">Reference proteome</keyword>
<evidence type="ECO:0008006" key="4">
    <source>
        <dbReference type="Google" id="ProtNLM"/>
    </source>
</evidence>
<evidence type="ECO:0000256" key="1">
    <source>
        <dbReference type="SAM" id="SignalP"/>
    </source>
</evidence>
<gene>
    <name evidence="2" type="ORF">M0G41_04565</name>
</gene>
<name>A0ABT0GEG2_9GAMM</name>
<accession>A0ABT0GEG2</accession>
<feature type="signal peptide" evidence="1">
    <location>
        <begin position="1"/>
        <end position="23"/>
    </location>
</feature>
<dbReference type="EMBL" id="JALNMH010000003">
    <property type="protein sequence ID" value="MCK7592940.1"/>
    <property type="molecule type" value="Genomic_DNA"/>
</dbReference>
<reference evidence="2" key="1">
    <citation type="submission" date="2022-04" db="EMBL/GenBank/DDBJ databases">
        <title>Lysobacter sp. CAU 1642 isolated from sea sand.</title>
        <authorList>
            <person name="Kim W."/>
        </authorList>
    </citation>
    <scope>NUCLEOTIDE SEQUENCE</scope>
    <source>
        <strain evidence="2">CAU 1642</strain>
    </source>
</reference>
<proteinExistence type="predicted"/>
<evidence type="ECO:0000313" key="3">
    <source>
        <dbReference type="Proteomes" id="UP001431449"/>
    </source>
</evidence>
<evidence type="ECO:0000313" key="2">
    <source>
        <dbReference type="EMBL" id="MCK7592940.1"/>
    </source>
</evidence>
<comment type="caution">
    <text evidence="2">The sequence shown here is derived from an EMBL/GenBank/DDBJ whole genome shotgun (WGS) entry which is preliminary data.</text>
</comment>
<feature type="chain" id="PRO_5047489538" description="Carbohydrate family 9 binding domain-like" evidence="1">
    <location>
        <begin position="24"/>
        <end position="243"/>
    </location>
</feature>
<protein>
    <recommendedName>
        <fullName evidence="4">Carbohydrate family 9 binding domain-like</fullName>
    </recommendedName>
</protein>
<keyword evidence="1" id="KW-0732">Signal</keyword>
<dbReference type="Proteomes" id="UP001431449">
    <property type="component" value="Unassembled WGS sequence"/>
</dbReference>
<organism evidence="2 3">
    <name type="scientific">Pseudomarimonas salicorniae</name>
    <dbReference type="NCBI Taxonomy" id="2933270"/>
    <lineage>
        <taxon>Bacteria</taxon>
        <taxon>Pseudomonadati</taxon>
        <taxon>Pseudomonadota</taxon>
        <taxon>Gammaproteobacteria</taxon>
        <taxon>Lysobacterales</taxon>
        <taxon>Lysobacteraceae</taxon>
        <taxon>Pseudomarimonas</taxon>
    </lineage>
</organism>